<accession>A0A0B5CRB5</accession>
<dbReference type="Pfam" id="PF14082">
    <property type="entry name" value="SduA_C"/>
    <property type="match status" value="1"/>
</dbReference>
<reference evidence="2 3" key="2">
    <citation type="journal article" date="2015" name="PLoS Genet.">
        <title>Common Cell Shape Evolution of Two Nasopharyngeal Pathogens.</title>
        <authorList>
            <person name="Veyrier F.J."/>
            <person name="Biais N."/>
            <person name="Morales P."/>
            <person name="Belkacem N."/>
            <person name="Guilhen C."/>
            <person name="Ranjeva S."/>
            <person name="Sismeiro O."/>
            <person name="Pehau-Arnaudet G."/>
            <person name="Rocha E.P."/>
            <person name="Werts C."/>
            <person name="Taha M.K."/>
            <person name="Boneca I.G."/>
        </authorList>
    </citation>
    <scope>NUCLEOTIDE SEQUENCE [LARGE SCALE GENOMIC DNA]</scope>
    <source>
        <strain evidence="2 3">ATCC 29315</strain>
    </source>
</reference>
<name>A0A0B5CRB5_NEIEG</name>
<evidence type="ECO:0000313" key="2">
    <source>
        <dbReference type="EMBL" id="AJE18796.1"/>
    </source>
</evidence>
<reference evidence="3" key="1">
    <citation type="submission" date="2014-05" db="EMBL/GenBank/DDBJ databases">
        <title>Complete Genome sequence of Neisseria elongata subsp. glycolytica.</title>
        <authorList>
            <person name="Veyrier F.J."/>
            <person name="Taha M.-K."/>
        </authorList>
    </citation>
    <scope>NUCLEOTIDE SEQUENCE [LARGE SCALE GENOMIC DNA]</scope>
    <source>
        <strain evidence="3">ATCC 29315</strain>
    </source>
</reference>
<dbReference type="AlphaFoldDB" id="A0A0B5CRB5"/>
<protein>
    <recommendedName>
        <fullName evidence="1">Shedu protein SduA C-terminal domain-containing protein</fullName>
    </recommendedName>
</protein>
<dbReference type="Proteomes" id="UP000031392">
    <property type="component" value="Chromosome"/>
</dbReference>
<feature type="domain" description="Shedu protein SduA C-terminal" evidence="1">
    <location>
        <begin position="182"/>
        <end position="361"/>
    </location>
</feature>
<dbReference type="PATRIC" id="fig|546263.7.peg.1662"/>
<dbReference type="KEGG" id="nel:NELON_07750"/>
<evidence type="ECO:0000259" key="1">
    <source>
        <dbReference type="Pfam" id="PF14082"/>
    </source>
</evidence>
<dbReference type="InterPro" id="IPR025359">
    <property type="entry name" value="SduA_C"/>
</dbReference>
<dbReference type="HOGENOM" id="CLU_876292_0_0_4"/>
<evidence type="ECO:0000313" key="3">
    <source>
        <dbReference type="Proteomes" id="UP000031392"/>
    </source>
</evidence>
<sequence length="381" mass="44644">MKILDFVFDFGKASLNGTGGLCRVRTYAGKDSKPVTFLTELDKNDGQSVTNAVEFIIEKLILDRGFNNHIFIEHYERDNNVFFHDTFYIVFIKNQKPKWNQLSQIEVENLIGNDNFTDLKNDRSSKNERILKQADSIRFKRNPWIDSPYQQSDSFIQRKLSIEKQMKSKNDLIKLVESKCIEQNLLTFLKQDLSFFGEVYSNPEDEYIVFSEFPIENGSKDKNGFIDFVVFTGRSRMDVILIEIKGANFNLFNQNGYQQPHADISKAEQQIRDRLEAVYYKDMSSFRKQCHIFRDEAENGKSTFKNYLVGAEGKLLVDPNKEIKIRTVIIGGRTQDDQKESLERHKFERAHTIPITLESWDTWIRKLKRENQFEIISVISY</sequence>
<gene>
    <name evidence="2" type="ORF">NELON_07750</name>
</gene>
<dbReference type="EMBL" id="CP007726">
    <property type="protein sequence ID" value="AJE18796.1"/>
    <property type="molecule type" value="Genomic_DNA"/>
</dbReference>
<dbReference type="RefSeq" id="WP_041961437.1">
    <property type="nucleotide sequence ID" value="NZ_CP007726.1"/>
</dbReference>
<keyword evidence="3" id="KW-1185">Reference proteome</keyword>
<organism evidence="2 3">
    <name type="scientific">Neisseria elongata subsp. glycolytica ATCC 29315</name>
    <dbReference type="NCBI Taxonomy" id="546263"/>
    <lineage>
        <taxon>Bacteria</taxon>
        <taxon>Pseudomonadati</taxon>
        <taxon>Pseudomonadota</taxon>
        <taxon>Betaproteobacteria</taxon>
        <taxon>Neisseriales</taxon>
        <taxon>Neisseriaceae</taxon>
        <taxon>Neisseria</taxon>
    </lineage>
</organism>
<proteinExistence type="predicted"/>